<feature type="transmembrane region" description="Helical" evidence="5">
    <location>
        <begin position="249"/>
        <end position="268"/>
    </location>
</feature>
<evidence type="ECO:0000313" key="8">
    <source>
        <dbReference type="EMBL" id="SDQ16892.1"/>
    </source>
</evidence>
<feature type="transmembrane region" description="Helical" evidence="5">
    <location>
        <begin position="33"/>
        <end position="55"/>
    </location>
</feature>
<evidence type="ECO:0000256" key="1">
    <source>
        <dbReference type="ARBA" id="ARBA00004141"/>
    </source>
</evidence>
<dbReference type="Proteomes" id="UP000255421">
    <property type="component" value="Unassembled WGS sequence"/>
</dbReference>
<feature type="domain" description="EamA" evidence="6">
    <location>
        <begin position="8"/>
        <end position="142"/>
    </location>
</feature>
<evidence type="ECO:0000259" key="6">
    <source>
        <dbReference type="Pfam" id="PF00892"/>
    </source>
</evidence>
<evidence type="ECO:0000256" key="5">
    <source>
        <dbReference type="SAM" id="Phobius"/>
    </source>
</evidence>
<dbReference type="PANTHER" id="PTHR32322:SF2">
    <property type="entry name" value="EAMA DOMAIN-CONTAINING PROTEIN"/>
    <property type="match status" value="1"/>
</dbReference>
<dbReference type="InterPro" id="IPR000620">
    <property type="entry name" value="EamA_dom"/>
</dbReference>
<accession>A0A1H0YNV3</accession>
<dbReference type="InterPro" id="IPR050638">
    <property type="entry name" value="AA-Vitamin_Transporters"/>
</dbReference>
<dbReference type="Proteomes" id="UP000199289">
    <property type="component" value="Unassembled WGS sequence"/>
</dbReference>
<feature type="transmembrane region" description="Helical" evidence="5">
    <location>
        <begin position="93"/>
        <end position="111"/>
    </location>
</feature>
<gene>
    <name evidence="7" type="ORF">DWB78_13195</name>
    <name evidence="8" type="ORF">SAMN05216278_0755</name>
</gene>
<reference evidence="9" key="2">
    <citation type="submission" date="2016-10" db="EMBL/GenBank/DDBJ databases">
        <authorList>
            <person name="Varghese N."/>
            <person name="Submissions S."/>
        </authorList>
    </citation>
    <scope>NUCLEOTIDE SEQUENCE [LARGE SCALE GENOMIC DNA]</scope>
    <source>
        <strain evidence="9">CGMCC 1.12397</strain>
    </source>
</reference>
<evidence type="ECO:0000256" key="3">
    <source>
        <dbReference type="ARBA" id="ARBA00022989"/>
    </source>
</evidence>
<keyword evidence="3 5" id="KW-1133">Transmembrane helix</keyword>
<dbReference type="GO" id="GO:0016020">
    <property type="term" value="C:membrane"/>
    <property type="evidence" value="ECO:0007669"/>
    <property type="project" value="UniProtKB-SubCell"/>
</dbReference>
<keyword evidence="10" id="KW-1185">Reference proteome</keyword>
<proteinExistence type="predicted"/>
<evidence type="ECO:0000313" key="7">
    <source>
        <dbReference type="EMBL" id="RDI72598.1"/>
    </source>
</evidence>
<dbReference type="SUPFAM" id="SSF103481">
    <property type="entry name" value="Multidrug resistance efflux transporter EmrE"/>
    <property type="match status" value="2"/>
</dbReference>
<dbReference type="PANTHER" id="PTHR32322">
    <property type="entry name" value="INNER MEMBRANE TRANSPORTER"/>
    <property type="match status" value="1"/>
</dbReference>
<feature type="transmembrane region" description="Helical" evidence="5">
    <location>
        <begin position="67"/>
        <end position="87"/>
    </location>
</feature>
<reference evidence="8" key="1">
    <citation type="submission" date="2016-10" db="EMBL/GenBank/DDBJ databases">
        <authorList>
            <person name="de Groot N.N."/>
        </authorList>
    </citation>
    <scope>NUCLEOTIDE SEQUENCE [LARGE SCALE GENOMIC DNA]</scope>
    <source>
        <strain evidence="8">CGMCC 1.12397</strain>
    </source>
</reference>
<keyword evidence="4 5" id="KW-0472">Membrane</keyword>
<feature type="transmembrane region" description="Helical" evidence="5">
    <location>
        <begin position="123"/>
        <end position="142"/>
    </location>
</feature>
<feature type="domain" description="EamA" evidence="6">
    <location>
        <begin position="158"/>
        <end position="290"/>
    </location>
</feature>
<feature type="transmembrane region" description="Helical" evidence="5">
    <location>
        <begin position="274"/>
        <end position="295"/>
    </location>
</feature>
<evidence type="ECO:0000256" key="2">
    <source>
        <dbReference type="ARBA" id="ARBA00022692"/>
    </source>
</evidence>
<sequence>MTRYRNAILFFLLAAAWGAAFMAIKAGLKYIPPVLFAAIRYDIAGVLMLAYAAYATDHPLPRGRDEWTVVAVGSTLLIAGYHALLFVGELDPAVTSAAAAVIVSLSPLLTTGFARAFLPDERLTLLGVVGMVLGLVGVVVLSNPDPNNLLAGGAVAKLLIFAAAACFALGSVLTRRIDSAMPIETMEAWSMVGGALLMHAISAGLGESFGDVVWSFEAFAALGYLSVVASALGFLVYFDLLDRLGPIEINLVSYVAPVFAALAGWAFLGELPTVHTLVGFVVIFGGFALLKRNAIRAELPRLRRRLGGSESRTRE</sequence>
<reference evidence="7 10" key="3">
    <citation type="submission" date="2018-07" db="EMBL/GenBank/DDBJ databases">
        <title>Genome sequence of extremly halophilic archaeon Halopelagius longus strain BC12-B1.</title>
        <authorList>
            <person name="Zhang X."/>
        </authorList>
    </citation>
    <scope>NUCLEOTIDE SEQUENCE [LARGE SCALE GENOMIC DNA]</scope>
    <source>
        <strain evidence="7 10">BC12-B1</strain>
    </source>
</reference>
<dbReference type="EMBL" id="FNKQ01000001">
    <property type="protein sequence ID" value="SDQ16892.1"/>
    <property type="molecule type" value="Genomic_DNA"/>
</dbReference>
<dbReference type="OrthoDB" id="17861at2157"/>
<keyword evidence="2 5" id="KW-0812">Transmembrane</keyword>
<feature type="transmembrane region" description="Helical" evidence="5">
    <location>
        <begin position="218"/>
        <end position="237"/>
    </location>
</feature>
<evidence type="ECO:0000313" key="10">
    <source>
        <dbReference type="Proteomes" id="UP000255421"/>
    </source>
</evidence>
<organism evidence="8 9">
    <name type="scientific">Halopelagius longus</name>
    <dbReference type="NCBI Taxonomy" id="1236180"/>
    <lineage>
        <taxon>Archaea</taxon>
        <taxon>Methanobacteriati</taxon>
        <taxon>Methanobacteriota</taxon>
        <taxon>Stenosarchaea group</taxon>
        <taxon>Halobacteria</taxon>
        <taxon>Halobacteriales</taxon>
        <taxon>Haloferacaceae</taxon>
    </lineage>
</organism>
<comment type="subcellular location">
    <subcellularLocation>
        <location evidence="1">Membrane</location>
        <topology evidence="1">Multi-pass membrane protein</topology>
    </subcellularLocation>
</comment>
<name>A0A1H0YNV3_9EURY</name>
<dbReference type="Pfam" id="PF00892">
    <property type="entry name" value="EamA"/>
    <property type="match status" value="2"/>
</dbReference>
<evidence type="ECO:0000256" key="4">
    <source>
        <dbReference type="ARBA" id="ARBA00023136"/>
    </source>
</evidence>
<dbReference type="AlphaFoldDB" id="A0A1H0YNV3"/>
<feature type="transmembrane region" description="Helical" evidence="5">
    <location>
        <begin position="186"/>
        <end position="206"/>
    </location>
</feature>
<dbReference type="RefSeq" id="WP_092533099.1">
    <property type="nucleotide sequence ID" value="NZ_FNKQ01000001.1"/>
</dbReference>
<protein>
    <submittedName>
        <fullName evidence="7">EamA/RhaT family transporter</fullName>
    </submittedName>
    <submittedName>
        <fullName evidence="8">Permease of the drug/metabolite transporter (DMT) superfamily</fullName>
    </submittedName>
</protein>
<dbReference type="InterPro" id="IPR037185">
    <property type="entry name" value="EmrE-like"/>
</dbReference>
<dbReference type="EMBL" id="QQST01000001">
    <property type="protein sequence ID" value="RDI72598.1"/>
    <property type="molecule type" value="Genomic_DNA"/>
</dbReference>
<feature type="transmembrane region" description="Helical" evidence="5">
    <location>
        <begin position="154"/>
        <end position="174"/>
    </location>
</feature>
<evidence type="ECO:0000313" key="9">
    <source>
        <dbReference type="Proteomes" id="UP000199289"/>
    </source>
</evidence>